<sequence length="46" mass="5052">MAWEYVTSPWLIQDGGAEIYAGNDRLAVVSWTQASVIQNNLATIVV</sequence>
<evidence type="ECO:0000313" key="1">
    <source>
        <dbReference type="EMBL" id="MCP2728053.1"/>
    </source>
</evidence>
<gene>
    <name evidence="1" type="ORF">NJ959_06125</name>
</gene>
<dbReference type="RefSeq" id="WP_254010855.1">
    <property type="nucleotide sequence ID" value="NZ_JAMZMM010000037.1"/>
</dbReference>
<proteinExistence type="predicted"/>
<accession>A0AAE3KMX4</accession>
<evidence type="ECO:0000313" key="2">
    <source>
        <dbReference type="Proteomes" id="UP001204953"/>
    </source>
</evidence>
<keyword evidence="2" id="KW-1185">Reference proteome</keyword>
<dbReference type="AlphaFoldDB" id="A0AAE3KMX4"/>
<protein>
    <submittedName>
        <fullName evidence="1">Uncharacterized protein</fullName>
    </submittedName>
</protein>
<reference evidence="1" key="1">
    <citation type="submission" date="2022-06" db="EMBL/GenBank/DDBJ databases">
        <title>New cyanobacteria of genus Symplocastrum in benthos of Lake Baikal.</title>
        <authorList>
            <person name="Sorokovikova E."/>
            <person name="Tikhonova I."/>
            <person name="Krasnopeev A."/>
            <person name="Evseev P."/>
            <person name="Gladkikh A."/>
            <person name="Belykh O."/>
        </authorList>
    </citation>
    <scope>NUCLEOTIDE SEQUENCE</scope>
    <source>
        <strain evidence="1">BBK-W-15</strain>
    </source>
</reference>
<name>A0AAE3KMX4_9CYAN</name>
<comment type="caution">
    <text evidence="1">The sequence shown here is derived from an EMBL/GenBank/DDBJ whole genome shotgun (WGS) entry which is preliminary data.</text>
</comment>
<dbReference type="EMBL" id="JAMZMM010000037">
    <property type="protein sequence ID" value="MCP2728053.1"/>
    <property type="molecule type" value="Genomic_DNA"/>
</dbReference>
<dbReference type="Proteomes" id="UP001204953">
    <property type="component" value="Unassembled WGS sequence"/>
</dbReference>
<organism evidence="1 2">
    <name type="scientific">Limnofasciculus baicalensis BBK-W-15</name>
    <dbReference type="NCBI Taxonomy" id="2699891"/>
    <lineage>
        <taxon>Bacteria</taxon>
        <taxon>Bacillati</taxon>
        <taxon>Cyanobacteriota</taxon>
        <taxon>Cyanophyceae</taxon>
        <taxon>Coleofasciculales</taxon>
        <taxon>Coleofasciculaceae</taxon>
        <taxon>Limnofasciculus</taxon>
        <taxon>Limnofasciculus baicalensis</taxon>
    </lineage>
</organism>